<dbReference type="SUPFAM" id="SSF52540">
    <property type="entry name" value="P-loop containing nucleoside triphosphate hydrolases"/>
    <property type="match status" value="1"/>
</dbReference>
<dbReference type="RefSeq" id="WP_318757892.1">
    <property type="nucleotide sequence ID" value="NZ_JAWUZT010000130.1"/>
</dbReference>
<sequence length="205" mass="23576">MKIKKKFLVLGHPRSGTGFMSALFNKFGYNVGHETMGKDGISSWMFAVDDNQVYGEIGLTRKDFEFDYVIMNIRDPISIVSSTFYTENTATPSLEYRKKHINLSHVQNEIDLSVKSVLGWYSIIEKQNPDIVIKVDELPEQSLCSFLNLAAELEHSVCPDAVVQRNINGRKHETLSHTDLIQACNKQTVQEFENFCNRYGYYDYR</sequence>
<accession>A0ABU4JC36</accession>
<evidence type="ECO:0008006" key="3">
    <source>
        <dbReference type="Google" id="ProtNLM"/>
    </source>
</evidence>
<keyword evidence="2" id="KW-1185">Reference proteome</keyword>
<evidence type="ECO:0000313" key="2">
    <source>
        <dbReference type="Proteomes" id="UP001284771"/>
    </source>
</evidence>
<proteinExistence type="predicted"/>
<organism evidence="1 2">
    <name type="scientific">Priestia flexa</name>
    <dbReference type="NCBI Taxonomy" id="86664"/>
    <lineage>
        <taxon>Bacteria</taxon>
        <taxon>Bacillati</taxon>
        <taxon>Bacillota</taxon>
        <taxon>Bacilli</taxon>
        <taxon>Bacillales</taxon>
        <taxon>Bacillaceae</taxon>
        <taxon>Priestia</taxon>
    </lineage>
</organism>
<dbReference type="InterPro" id="IPR027417">
    <property type="entry name" value="P-loop_NTPase"/>
</dbReference>
<name>A0ABU4JC36_9BACI</name>
<reference evidence="2" key="1">
    <citation type="submission" date="2023-07" db="EMBL/GenBank/DDBJ databases">
        <title>Draft genomic sequences of Priestia flexa CCM isolated from the soil of an abandoned mine contaminated by free cyanide in the high Andean zone of Tacna, Peru.</title>
        <authorList>
            <person name="Caceda Quiroz C.J."/>
            <person name="Maraza Chooque G.J."/>
            <person name="Fora Quispe G.L."/>
            <person name="Carpio Mamani M."/>
        </authorList>
    </citation>
    <scope>NUCLEOTIDE SEQUENCE [LARGE SCALE GENOMIC DNA]</scope>
    <source>
        <strain evidence="2">CCM</strain>
    </source>
</reference>
<protein>
    <recommendedName>
        <fullName evidence="3">Sulfotransferase family protein</fullName>
    </recommendedName>
</protein>
<comment type="caution">
    <text evidence="1">The sequence shown here is derived from an EMBL/GenBank/DDBJ whole genome shotgun (WGS) entry which is preliminary data.</text>
</comment>
<evidence type="ECO:0000313" key="1">
    <source>
        <dbReference type="EMBL" id="MDW8518559.1"/>
    </source>
</evidence>
<dbReference type="EMBL" id="JAWUZT010000130">
    <property type="protein sequence ID" value="MDW8518559.1"/>
    <property type="molecule type" value="Genomic_DNA"/>
</dbReference>
<gene>
    <name evidence="1" type="ORF">RIB56_20870</name>
</gene>
<dbReference type="Proteomes" id="UP001284771">
    <property type="component" value="Unassembled WGS sequence"/>
</dbReference>